<reference evidence="1 2" key="1">
    <citation type="journal article" date="2023" name="ACS Omega">
        <title>Identification of the Neoaspergillic Acid Biosynthesis Gene Cluster by Establishing an In Vitro CRISPR-Ribonucleoprotein Genetic System in Aspergillus melleus.</title>
        <authorList>
            <person name="Yuan B."/>
            <person name="Grau M.F."/>
            <person name="Murata R.M."/>
            <person name="Torok T."/>
            <person name="Venkateswaran K."/>
            <person name="Stajich J.E."/>
            <person name="Wang C.C.C."/>
        </authorList>
    </citation>
    <scope>NUCLEOTIDE SEQUENCE [LARGE SCALE GENOMIC DNA]</scope>
    <source>
        <strain evidence="1 2">IMV 1140</strain>
    </source>
</reference>
<name>A0ACC3BCY6_9EURO</name>
<comment type="caution">
    <text evidence="1">The sequence shown here is derived from an EMBL/GenBank/DDBJ whole genome shotgun (WGS) entry which is preliminary data.</text>
</comment>
<sequence>MQIITAIVRVFQLLFAIIVLGLSVTLAKGQSIGSAPAITGYAAFTGGLGIVASLVGGAAFFVSSLDGIISWAIDGLASLAFLAGGIAYAVLLKDANCSDPATTWDNEILSGGCVKVDGDKTCSFGGEDKLKSRCTSAKADAAFMLIDFVADFEDVTGTQIL</sequence>
<evidence type="ECO:0000313" key="1">
    <source>
        <dbReference type="EMBL" id="KAK1148442.1"/>
    </source>
</evidence>
<proteinExistence type="predicted"/>
<keyword evidence="2" id="KW-1185">Reference proteome</keyword>
<accession>A0ACC3BCY6</accession>
<gene>
    <name evidence="1" type="ORF">N8T08_009445</name>
</gene>
<evidence type="ECO:0000313" key="2">
    <source>
        <dbReference type="Proteomes" id="UP001177260"/>
    </source>
</evidence>
<dbReference type="Proteomes" id="UP001177260">
    <property type="component" value="Unassembled WGS sequence"/>
</dbReference>
<protein>
    <submittedName>
        <fullName evidence="1">Uncharacterized protein</fullName>
    </submittedName>
</protein>
<dbReference type="EMBL" id="JAOPJF010000007">
    <property type="protein sequence ID" value="KAK1148442.1"/>
    <property type="molecule type" value="Genomic_DNA"/>
</dbReference>
<organism evidence="1 2">
    <name type="scientific">Aspergillus melleus</name>
    <dbReference type="NCBI Taxonomy" id="138277"/>
    <lineage>
        <taxon>Eukaryota</taxon>
        <taxon>Fungi</taxon>
        <taxon>Dikarya</taxon>
        <taxon>Ascomycota</taxon>
        <taxon>Pezizomycotina</taxon>
        <taxon>Eurotiomycetes</taxon>
        <taxon>Eurotiomycetidae</taxon>
        <taxon>Eurotiales</taxon>
        <taxon>Aspergillaceae</taxon>
        <taxon>Aspergillus</taxon>
        <taxon>Aspergillus subgen. Circumdati</taxon>
    </lineage>
</organism>